<dbReference type="CDD" id="cd05401">
    <property type="entry name" value="NT_GlnE_GlnD_like"/>
    <property type="match status" value="1"/>
</dbReference>
<sequence length="528" mass="56908">MPATPARGGRRAQPGAVHRQCGAGAGGAGAASTGDAVADAAAQRQCSGAQRPAPSGNVMTAPISSLIRRAPVQIDRADSILDAARRMADERVSSILLTQGDQLFGLVTDRDLRTRVLAAGVDPARPVADIATLAPLTLQKHQSIFEAMVLMARQNIHHVPVLDGTRVAGMVTATDLNQQQSTSAVYLTGDIYRQPDLAGLVACSLRVKDLQSSLAKAETSAYSTGIIMTSVTDAFTVRLIQLAEQQLGPAPVDYCWVAAGSQARMEQTARSDQDNCLVLSDDYRPAQHGEYFRAFSKFVCDGLDACGYVHCPGEMMAMTDQWRQPRSRWNAYFAEWTDQPEPMALMLTCVFFDLRAVHGHAELLHGLRRDMLQRTKGNSLFLAHMVVNALKHRPPLGLFGQIAVTRGGEHRGTIDLKHNGIVPIVDLARNYALAGGLDAVNTQDRLAASAQSGEVSAQAARDLGDALEFISALRIAHQTRQIAAGQAPDNFLRLDELSSFERGTLKDAFGVVQQMQAVLGQRYYGGRG</sequence>
<proteinExistence type="predicted"/>
<feature type="domain" description="CBS" evidence="4">
    <location>
        <begin position="130"/>
        <end position="187"/>
    </location>
</feature>
<keyword evidence="1 2" id="KW-0129">CBS domain</keyword>
<evidence type="ECO:0000256" key="1">
    <source>
        <dbReference type="ARBA" id="ARBA00023122"/>
    </source>
</evidence>
<dbReference type="Pfam" id="PF03445">
    <property type="entry name" value="DUF294"/>
    <property type="match status" value="1"/>
</dbReference>
<dbReference type="Gene3D" id="3.10.580.10">
    <property type="entry name" value="CBS-domain"/>
    <property type="match status" value="1"/>
</dbReference>
<feature type="region of interest" description="Disordered" evidence="3">
    <location>
        <begin position="1"/>
        <end position="32"/>
    </location>
</feature>
<dbReference type="InterPro" id="IPR018821">
    <property type="entry name" value="DUF294_put_nucleoTrafse_sb-bd"/>
</dbReference>
<accession>A0A853IX13</accession>
<dbReference type="PROSITE" id="PS51371">
    <property type="entry name" value="CBS"/>
    <property type="match status" value="2"/>
</dbReference>
<evidence type="ECO:0000313" key="5">
    <source>
        <dbReference type="EMBL" id="NZA02357.1"/>
    </source>
</evidence>
<gene>
    <name evidence="5" type="ORF">H0I39_12385</name>
</gene>
<organism evidence="5 6">
    <name type="scientific">Ottowia beijingensis</name>
    <dbReference type="NCBI Taxonomy" id="1207057"/>
    <lineage>
        <taxon>Bacteria</taxon>
        <taxon>Pseudomonadati</taxon>
        <taxon>Pseudomonadota</taxon>
        <taxon>Betaproteobacteria</taxon>
        <taxon>Burkholderiales</taxon>
        <taxon>Comamonadaceae</taxon>
        <taxon>Ottowia</taxon>
    </lineage>
</organism>
<evidence type="ECO:0000259" key="4">
    <source>
        <dbReference type="PROSITE" id="PS51371"/>
    </source>
</evidence>
<dbReference type="Pfam" id="PF10335">
    <property type="entry name" value="DUF294_C"/>
    <property type="match status" value="1"/>
</dbReference>
<dbReference type="PANTHER" id="PTHR43080:SF2">
    <property type="entry name" value="CBS DOMAIN-CONTAINING PROTEIN"/>
    <property type="match status" value="1"/>
</dbReference>
<evidence type="ECO:0000256" key="3">
    <source>
        <dbReference type="SAM" id="MobiDB-lite"/>
    </source>
</evidence>
<evidence type="ECO:0000313" key="6">
    <source>
        <dbReference type="Proteomes" id="UP000589716"/>
    </source>
</evidence>
<dbReference type="InterPro" id="IPR000644">
    <property type="entry name" value="CBS_dom"/>
</dbReference>
<reference evidence="5 6" key="1">
    <citation type="submission" date="2020-07" db="EMBL/GenBank/DDBJ databases">
        <authorList>
            <person name="Maaloum M."/>
        </authorList>
    </citation>
    <scope>NUCLEOTIDE SEQUENCE [LARGE SCALE GENOMIC DNA]</scope>
    <source>
        <strain evidence="5 6">GCS-AN-3</strain>
    </source>
</reference>
<dbReference type="CDD" id="cd04587">
    <property type="entry name" value="CBS_pair_CAP-ED_NT_Pol-beta-like_DUF294_assoc"/>
    <property type="match status" value="1"/>
</dbReference>
<evidence type="ECO:0000256" key="2">
    <source>
        <dbReference type="PROSITE-ProRule" id="PRU00703"/>
    </source>
</evidence>
<dbReference type="InterPro" id="IPR051257">
    <property type="entry name" value="Diverse_CBS-Domain"/>
</dbReference>
<comment type="caution">
    <text evidence="5">The sequence shown here is derived from an EMBL/GenBank/DDBJ whole genome shotgun (WGS) entry which is preliminary data.</text>
</comment>
<keyword evidence="6" id="KW-1185">Reference proteome</keyword>
<dbReference type="InterPro" id="IPR005105">
    <property type="entry name" value="GlnD_Uridyltrans_N"/>
</dbReference>
<dbReference type="InterPro" id="IPR046342">
    <property type="entry name" value="CBS_dom_sf"/>
</dbReference>
<feature type="domain" description="CBS" evidence="4">
    <location>
        <begin position="67"/>
        <end position="123"/>
    </location>
</feature>
<protein>
    <submittedName>
        <fullName evidence="5">CBS domain-containing protein</fullName>
    </submittedName>
</protein>
<dbReference type="AlphaFoldDB" id="A0A853IX13"/>
<name>A0A853IX13_9BURK</name>
<dbReference type="PANTHER" id="PTHR43080">
    <property type="entry name" value="CBS DOMAIN-CONTAINING PROTEIN CBSX3, MITOCHONDRIAL"/>
    <property type="match status" value="1"/>
</dbReference>
<dbReference type="SMART" id="SM00116">
    <property type="entry name" value="CBS"/>
    <property type="match status" value="2"/>
</dbReference>
<dbReference type="Pfam" id="PF00571">
    <property type="entry name" value="CBS"/>
    <property type="match status" value="2"/>
</dbReference>
<dbReference type="Proteomes" id="UP000589716">
    <property type="component" value="Unassembled WGS sequence"/>
</dbReference>
<dbReference type="EMBL" id="JACCKX010000001">
    <property type="protein sequence ID" value="NZA02357.1"/>
    <property type="molecule type" value="Genomic_DNA"/>
</dbReference>
<dbReference type="GO" id="GO:0008773">
    <property type="term" value="F:[protein-PII] uridylyltransferase activity"/>
    <property type="evidence" value="ECO:0007669"/>
    <property type="project" value="InterPro"/>
</dbReference>
<dbReference type="SUPFAM" id="SSF54631">
    <property type="entry name" value="CBS-domain pair"/>
    <property type="match status" value="1"/>
</dbReference>